<keyword evidence="2" id="KW-0809">Transit peptide</keyword>
<evidence type="ECO:0000256" key="1">
    <source>
        <dbReference type="ARBA" id="ARBA00004436"/>
    </source>
</evidence>
<evidence type="ECO:0000256" key="3">
    <source>
        <dbReference type="ARBA" id="ARBA00023128"/>
    </source>
</evidence>
<dbReference type="PANTHER" id="PTHR34260:SF1">
    <property type="entry name" value="UBIQUINOL-CYTOCHROME-C REDUCTASE COMPLEX ASSEMBLY FACTOR 2"/>
    <property type="match status" value="1"/>
</dbReference>
<dbReference type="Proteomes" id="UP001295444">
    <property type="component" value="Chromosome 01"/>
</dbReference>
<dbReference type="GO" id="GO:0042645">
    <property type="term" value="C:mitochondrial nucleoid"/>
    <property type="evidence" value="ECO:0007669"/>
    <property type="project" value="UniProtKB-SubCell"/>
</dbReference>
<dbReference type="InterPro" id="IPR037698">
    <property type="entry name" value="UQCC2"/>
</dbReference>
<evidence type="ECO:0000256" key="6">
    <source>
        <dbReference type="ARBA" id="ARBA00032983"/>
    </source>
</evidence>
<comment type="subcellular location">
    <subcellularLocation>
        <location evidence="1">Mitochondrion matrix</location>
        <location evidence="1">Mitochondrion nucleoid</location>
    </subcellularLocation>
</comment>
<keyword evidence="8" id="KW-1185">Reference proteome</keyword>
<protein>
    <recommendedName>
        <fullName evidence="6">Mitochondrial nucleoid factor 1</fullName>
    </recommendedName>
    <alternativeName>
        <fullName evidence="5">Mitochondrial protein M19</fullName>
    </alternativeName>
</protein>
<dbReference type="GO" id="GO:0034551">
    <property type="term" value="P:mitochondrial respiratory chain complex III assembly"/>
    <property type="evidence" value="ECO:0007669"/>
    <property type="project" value="TreeGrafter"/>
</dbReference>
<keyword evidence="3" id="KW-0496">Mitochondrion</keyword>
<evidence type="ECO:0000313" key="7">
    <source>
        <dbReference type="EMBL" id="CAH2221420.1"/>
    </source>
</evidence>
<sequence>MEIVTLIASITYLSVYFLDASILGSQGDAGACAECLFPRSECLTRDQEAGLPAFKYTYISENIFWGMSAYSPPFYNVQDLESCDHMFDSLSRINSNFYREKYPRIQDTSFTEVTAEEYRMVLATDSLKQMEEMKKGMWTRLKEKFNAKSPQDGAKD</sequence>
<evidence type="ECO:0000313" key="8">
    <source>
        <dbReference type="Proteomes" id="UP001295444"/>
    </source>
</evidence>
<evidence type="ECO:0000256" key="5">
    <source>
        <dbReference type="ARBA" id="ARBA00031206"/>
    </source>
</evidence>
<evidence type="ECO:0000256" key="4">
    <source>
        <dbReference type="ARBA" id="ARBA00023271"/>
    </source>
</evidence>
<name>A0AAD1R0G9_PELCU</name>
<evidence type="ECO:0000256" key="2">
    <source>
        <dbReference type="ARBA" id="ARBA00022946"/>
    </source>
</evidence>
<proteinExistence type="predicted"/>
<keyword evidence="4" id="KW-1135">Mitochondrion nucleoid</keyword>
<dbReference type="PANTHER" id="PTHR34260">
    <property type="entry name" value="UBIQUINOL-CYTOCHROME-C REDUCTASE COMPLEX ASSEMBLY FACTOR 2"/>
    <property type="match status" value="1"/>
</dbReference>
<dbReference type="AlphaFoldDB" id="A0AAD1R0G9"/>
<accession>A0AAD1R0G9</accession>
<gene>
    <name evidence="7" type="ORF">PECUL_23A040076</name>
</gene>
<organism evidence="7 8">
    <name type="scientific">Pelobates cultripes</name>
    <name type="common">Western spadefoot toad</name>
    <dbReference type="NCBI Taxonomy" id="61616"/>
    <lineage>
        <taxon>Eukaryota</taxon>
        <taxon>Metazoa</taxon>
        <taxon>Chordata</taxon>
        <taxon>Craniata</taxon>
        <taxon>Vertebrata</taxon>
        <taxon>Euteleostomi</taxon>
        <taxon>Amphibia</taxon>
        <taxon>Batrachia</taxon>
        <taxon>Anura</taxon>
        <taxon>Pelobatoidea</taxon>
        <taxon>Pelobatidae</taxon>
        <taxon>Pelobates</taxon>
    </lineage>
</organism>
<reference evidence="7" key="1">
    <citation type="submission" date="2022-03" db="EMBL/GenBank/DDBJ databases">
        <authorList>
            <person name="Alioto T."/>
            <person name="Alioto T."/>
            <person name="Gomez Garrido J."/>
        </authorList>
    </citation>
    <scope>NUCLEOTIDE SEQUENCE</scope>
</reference>
<dbReference type="EMBL" id="OW240912">
    <property type="protein sequence ID" value="CAH2221420.1"/>
    <property type="molecule type" value="Genomic_DNA"/>
</dbReference>